<proteinExistence type="predicted"/>
<feature type="compositionally biased region" description="Polar residues" evidence="1">
    <location>
        <begin position="213"/>
        <end position="241"/>
    </location>
</feature>
<protein>
    <recommendedName>
        <fullName evidence="4">DUF4005 domain-containing protein</fullName>
    </recommendedName>
</protein>
<dbReference type="AlphaFoldDB" id="A0A5J4ZKN5"/>
<dbReference type="Proteomes" id="UP000325577">
    <property type="component" value="Linkage Group LG7"/>
</dbReference>
<accession>A0A5J4ZKN5</accession>
<feature type="compositionally biased region" description="Basic and acidic residues" evidence="1">
    <location>
        <begin position="27"/>
        <end position="37"/>
    </location>
</feature>
<organism evidence="2 3">
    <name type="scientific">Nyssa sinensis</name>
    <dbReference type="NCBI Taxonomy" id="561372"/>
    <lineage>
        <taxon>Eukaryota</taxon>
        <taxon>Viridiplantae</taxon>
        <taxon>Streptophyta</taxon>
        <taxon>Embryophyta</taxon>
        <taxon>Tracheophyta</taxon>
        <taxon>Spermatophyta</taxon>
        <taxon>Magnoliopsida</taxon>
        <taxon>eudicotyledons</taxon>
        <taxon>Gunneridae</taxon>
        <taxon>Pentapetalae</taxon>
        <taxon>asterids</taxon>
        <taxon>Cornales</taxon>
        <taxon>Nyssaceae</taxon>
        <taxon>Nyssa</taxon>
    </lineage>
</organism>
<name>A0A5J4ZKN5_9ASTE</name>
<evidence type="ECO:0000313" key="2">
    <source>
        <dbReference type="EMBL" id="KAA8518156.1"/>
    </source>
</evidence>
<reference evidence="2 3" key="1">
    <citation type="submission" date="2019-09" db="EMBL/GenBank/DDBJ databases">
        <title>A chromosome-level genome assembly of the Chinese tupelo Nyssa sinensis.</title>
        <authorList>
            <person name="Yang X."/>
            <person name="Kang M."/>
            <person name="Yang Y."/>
            <person name="Xiong H."/>
            <person name="Wang M."/>
            <person name="Zhang Z."/>
            <person name="Wang Z."/>
            <person name="Wu H."/>
            <person name="Ma T."/>
            <person name="Liu J."/>
            <person name="Xi Z."/>
        </authorList>
    </citation>
    <scope>NUCLEOTIDE SEQUENCE [LARGE SCALE GENOMIC DNA]</scope>
    <source>
        <strain evidence="2">J267</strain>
        <tissue evidence="2">Leaf</tissue>
    </source>
</reference>
<dbReference type="OrthoDB" id="1732284at2759"/>
<evidence type="ECO:0000313" key="3">
    <source>
        <dbReference type="Proteomes" id="UP000325577"/>
    </source>
</evidence>
<feature type="region of interest" description="Disordered" evidence="1">
    <location>
        <begin position="168"/>
        <end position="261"/>
    </location>
</feature>
<evidence type="ECO:0000256" key="1">
    <source>
        <dbReference type="SAM" id="MobiDB-lite"/>
    </source>
</evidence>
<gene>
    <name evidence="2" type="ORF">F0562_015630</name>
</gene>
<sequence length="261" mass="28852">MKMEKTTNFEDNKGPKTPSVPTQSRRSSLEGPRHINKDPGQIKISEAVSNHIQLEATSSQKCRQLQDTEAVSKSYSHISHDASMVNVYHQKAPRSPTSFAYQSQVVKTSSGTKIRPFQLPKTPEPPVLSRDEVQIMMQSELKDSRTPILTTNTNGKGSQIRKSLRTIGKLINGSEKRNQQKRSEARSPINGMSSMQDERSPPISASARALRRQSLTGIQTSDKSRRSSLGGNSANSCTNETRNAKTPPPVRASSKVTKRQL</sequence>
<feature type="region of interest" description="Disordered" evidence="1">
    <location>
        <begin position="1"/>
        <end position="42"/>
    </location>
</feature>
<feature type="compositionally biased region" description="Basic and acidic residues" evidence="1">
    <location>
        <begin position="1"/>
        <end position="14"/>
    </location>
</feature>
<dbReference type="EMBL" id="CM018050">
    <property type="protein sequence ID" value="KAA8518156.1"/>
    <property type="molecule type" value="Genomic_DNA"/>
</dbReference>
<feature type="compositionally biased region" description="Basic and acidic residues" evidence="1">
    <location>
        <begin position="174"/>
        <end position="185"/>
    </location>
</feature>
<keyword evidence="3" id="KW-1185">Reference proteome</keyword>
<evidence type="ECO:0008006" key="4">
    <source>
        <dbReference type="Google" id="ProtNLM"/>
    </source>
</evidence>